<sequence>MYSVSEEIANSPSRKDGIDYEIEDNQRRYGSHIIQEAGILMKLPQVTIVTSQIIFHRFYCRQSFKSYDVKNICMGVVFIAIKYTEVKRRIRDIVNTFNYVFQKTEGAKIEYLDTREELYWKLKADVMEAEMTVLKEFGFLMKVEPPHKFILNYLKLLEKSNDVAQKAWNYLNDSMRTTLSVQYKPESIAAASIFLAAKMLKVRLVEEPYPWWEIFDTTKEEILSISEEINNFYNKPKPFYIDIEKFYAAAAAAAAVVVPTTISSPASTTTTTTSTTPTS</sequence>
<organism evidence="5 6">
    <name type="scientific">Heterostelium pallidum (strain ATCC 26659 / Pp 5 / PN500)</name>
    <name type="common">Cellular slime mold</name>
    <name type="synonym">Polysphondylium pallidum</name>
    <dbReference type="NCBI Taxonomy" id="670386"/>
    <lineage>
        <taxon>Eukaryota</taxon>
        <taxon>Amoebozoa</taxon>
        <taxon>Evosea</taxon>
        <taxon>Eumycetozoa</taxon>
        <taxon>Dictyostelia</taxon>
        <taxon>Acytosteliales</taxon>
        <taxon>Acytosteliaceae</taxon>
        <taxon>Heterostelium</taxon>
    </lineage>
</organism>
<feature type="domain" description="Cyclin-like" evidence="3">
    <location>
        <begin position="148"/>
        <end position="231"/>
    </location>
</feature>
<dbReference type="InterPro" id="IPR013763">
    <property type="entry name" value="Cyclin-like_dom"/>
</dbReference>
<feature type="domain" description="Cyclin C-terminal" evidence="4">
    <location>
        <begin position="144"/>
        <end position="259"/>
    </location>
</feature>
<dbReference type="CDD" id="cd20532">
    <property type="entry name" value="CYCLIN_CCNL_rpt1"/>
    <property type="match status" value="1"/>
</dbReference>
<comment type="similarity">
    <text evidence="2">Belongs to the cyclin family.</text>
</comment>
<dbReference type="RefSeq" id="XP_020429962.1">
    <property type="nucleotide sequence ID" value="XM_020580129.1"/>
</dbReference>
<reference evidence="5 6" key="1">
    <citation type="journal article" date="2011" name="Genome Res.">
        <title>Phylogeny-wide analysis of social amoeba genomes highlights ancient origins for complex intercellular communication.</title>
        <authorList>
            <person name="Heidel A.J."/>
            <person name="Lawal H.M."/>
            <person name="Felder M."/>
            <person name="Schilde C."/>
            <person name="Helps N.R."/>
            <person name="Tunggal B."/>
            <person name="Rivero F."/>
            <person name="John U."/>
            <person name="Schleicher M."/>
            <person name="Eichinger L."/>
            <person name="Platzer M."/>
            <person name="Noegel A.A."/>
            <person name="Schaap P."/>
            <person name="Gloeckner G."/>
        </authorList>
    </citation>
    <scope>NUCLEOTIDE SEQUENCE [LARGE SCALE GENOMIC DNA]</scope>
    <source>
        <strain evidence="6">ATCC 26659 / Pp 5 / PN500</strain>
    </source>
</reference>
<keyword evidence="6" id="KW-1185">Reference proteome</keyword>
<dbReference type="InterPro" id="IPR006671">
    <property type="entry name" value="Cyclin_N"/>
</dbReference>
<dbReference type="GO" id="GO:0006357">
    <property type="term" value="P:regulation of transcription by RNA polymerase II"/>
    <property type="evidence" value="ECO:0007669"/>
    <property type="project" value="InterPro"/>
</dbReference>
<evidence type="ECO:0000313" key="5">
    <source>
        <dbReference type="EMBL" id="EFA77834.1"/>
    </source>
</evidence>
<keyword evidence="1 2" id="KW-0195">Cyclin</keyword>
<dbReference type="CDD" id="cd20533">
    <property type="entry name" value="CYCLIN_CCNL_rpt2"/>
    <property type="match status" value="1"/>
</dbReference>
<dbReference type="PANTHER" id="PTHR10026">
    <property type="entry name" value="CYCLIN"/>
    <property type="match status" value="1"/>
</dbReference>
<dbReference type="OMA" id="WEDVWSV"/>
<proteinExistence type="inferred from homology"/>
<name>D3BLA0_HETP5</name>
<dbReference type="GO" id="GO:0016538">
    <property type="term" value="F:cyclin-dependent protein serine/threonine kinase regulator activity"/>
    <property type="evidence" value="ECO:0007669"/>
    <property type="project" value="InterPro"/>
</dbReference>
<dbReference type="AlphaFoldDB" id="D3BLA0"/>
<dbReference type="EMBL" id="ADBJ01000039">
    <property type="protein sequence ID" value="EFA77834.1"/>
    <property type="molecule type" value="Genomic_DNA"/>
</dbReference>
<dbReference type="FunFam" id="1.10.472.10:FF:000031">
    <property type="entry name" value="cyclin-L1-1-like isoform X1"/>
    <property type="match status" value="1"/>
</dbReference>
<dbReference type="SUPFAM" id="SSF47954">
    <property type="entry name" value="Cyclin-like"/>
    <property type="match status" value="2"/>
</dbReference>
<dbReference type="PIRSF" id="PIRSF036580">
    <property type="entry name" value="Cyclin_L"/>
    <property type="match status" value="1"/>
</dbReference>
<dbReference type="Proteomes" id="UP000001396">
    <property type="component" value="Unassembled WGS sequence"/>
</dbReference>
<evidence type="ECO:0000313" key="6">
    <source>
        <dbReference type="Proteomes" id="UP000001396"/>
    </source>
</evidence>
<evidence type="ECO:0000259" key="4">
    <source>
        <dbReference type="SMART" id="SM01332"/>
    </source>
</evidence>
<dbReference type="InParanoid" id="D3BLA0"/>
<protein>
    <submittedName>
        <fullName evidence="5">Cyclin</fullName>
    </submittedName>
</protein>
<dbReference type="FunCoup" id="D3BLA0">
    <property type="interactions" value="474"/>
</dbReference>
<comment type="caution">
    <text evidence="5">The sequence shown here is derived from an EMBL/GenBank/DDBJ whole genome shotgun (WGS) entry which is preliminary data.</text>
</comment>
<dbReference type="GeneID" id="31364807"/>
<dbReference type="InterPro" id="IPR043198">
    <property type="entry name" value="Cyclin/Ssn8"/>
</dbReference>
<dbReference type="STRING" id="670386.D3BLA0"/>
<dbReference type="InterPro" id="IPR004367">
    <property type="entry name" value="Cyclin_C-dom"/>
</dbReference>
<feature type="domain" description="Cyclin-like" evidence="3">
    <location>
        <begin position="32"/>
        <end position="135"/>
    </location>
</feature>
<dbReference type="SMART" id="SM01332">
    <property type="entry name" value="Cyclin_C"/>
    <property type="match status" value="1"/>
</dbReference>
<accession>D3BLA0</accession>
<dbReference type="Pfam" id="PF21797">
    <property type="entry name" value="CycT2-like_C"/>
    <property type="match status" value="1"/>
</dbReference>
<dbReference type="Pfam" id="PF00134">
    <property type="entry name" value="Cyclin_N"/>
    <property type="match status" value="1"/>
</dbReference>
<evidence type="ECO:0000256" key="2">
    <source>
        <dbReference type="RuleBase" id="RU000383"/>
    </source>
</evidence>
<evidence type="ECO:0000256" key="1">
    <source>
        <dbReference type="ARBA" id="ARBA00023127"/>
    </source>
</evidence>
<gene>
    <name evidence="5" type="primary">cycL</name>
    <name evidence="5" type="ORF">PPL_09332</name>
</gene>
<dbReference type="InterPro" id="IPR036915">
    <property type="entry name" value="Cyclin-like_sf"/>
</dbReference>
<evidence type="ECO:0000259" key="3">
    <source>
        <dbReference type="SMART" id="SM00385"/>
    </source>
</evidence>
<dbReference type="Gene3D" id="1.10.472.10">
    <property type="entry name" value="Cyclin-like"/>
    <property type="match status" value="2"/>
</dbReference>
<dbReference type="SMART" id="SM00385">
    <property type="entry name" value="CYCLIN"/>
    <property type="match status" value="2"/>
</dbReference>